<keyword evidence="3" id="KW-1185">Reference proteome</keyword>
<proteinExistence type="predicted"/>
<accession>A0A1J7GVI4</accession>
<dbReference type="EMBL" id="CM007369">
    <property type="protein sequence ID" value="OIW04584.1"/>
    <property type="molecule type" value="Genomic_DNA"/>
</dbReference>
<dbReference type="Proteomes" id="UP000188354">
    <property type="component" value="Chromosome LG09"/>
</dbReference>
<evidence type="ECO:0000313" key="2">
    <source>
        <dbReference type="EMBL" id="OIW04584.1"/>
    </source>
</evidence>
<feature type="compositionally biased region" description="Basic and acidic residues" evidence="1">
    <location>
        <begin position="7"/>
        <end position="19"/>
    </location>
</feature>
<name>A0A1J7GVI4_LUPAN</name>
<dbReference type="Gramene" id="OIW04584">
    <property type="protein sequence ID" value="OIW04584"/>
    <property type="gene ID" value="TanjilG_18061"/>
</dbReference>
<feature type="region of interest" description="Disordered" evidence="1">
    <location>
        <begin position="1"/>
        <end position="21"/>
    </location>
</feature>
<evidence type="ECO:0000313" key="3">
    <source>
        <dbReference type="Proteomes" id="UP000188354"/>
    </source>
</evidence>
<dbReference type="AlphaFoldDB" id="A0A1J7GVI4"/>
<organism evidence="2 3">
    <name type="scientific">Lupinus angustifolius</name>
    <name type="common">Narrow-leaved blue lupine</name>
    <dbReference type="NCBI Taxonomy" id="3871"/>
    <lineage>
        <taxon>Eukaryota</taxon>
        <taxon>Viridiplantae</taxon>
        <taxon>Streptophyta</taxon>
        <taxon>Embryophyta</taxon>
        <taxon>Tracheophyta</taxon>
        <taxon>Spermatophyta</taxon>
        <taxon>Magnoliopsida</taxon>
        <taxon>eudicotyledons</taxon>
        <taxon>Gunneridae</taxon>
        <taxon>Pentapetalae</taxon>
        <taxon>rosids</taxon>
        <taxon>fabids</taxon>
        <taxon>Fabales</taxon>
        <taxon>Fabaceae</taxon>
        <taxon>Papilionoideae</taxon>
        <taxon>50 kb inversion clade</taxon>
        <taxon>genistoids sensu lato</taxon>
        <taxon>core genistoids</taxon>
        <taxon>Genisteae</taxon>
        <taxon>Lupinus</taxon>
    </lineage>
</organism>
<reference evidence="2 3" key="1">
    <citation type="journal article" date="2017" name="Plant Biotechnol. J.">
        <title>A comprehensive draft genome sequence for lupin (Lupinus angustifolius), an emerging health food: insights into plant-microbe interactions and legume evolution.</title>
        <authorList>
            <person name="Hane J.K."/>
            <person name="Ming Y."/>
            <person name="Kamphuis L.G."/>
            <person name="Nelson M.N."/>
            <person name="Garg G."/>
            <person name="Atkins C.A."/>
            <person name="Bayer P.E."/>
            <person name="Bravo A."/>
            <person name="Bringans S."/>
            <person name="Cannon S."/>
            <person name="Edwards D."/>
            <person name="Foley R."/>
            <person name="Gao L.L."/>
            <person name="Harrison M.J."/>
            <person name="Huang W."/>
            <person name="Hurgobin B."/>
            <person name="Li S."/>
            <person name="Liu C.W."/>
            <person name="McGrath A."/>
            <person name="Morahan G."/>
            <person name="Murray J."/>
            <person name="Weller J."/>
            <person name="Jian J."/>
            <person name="Singh K.B."/>
        </authorList>
    </citation>
    <scope>NUCLEOTIDE SEQUENCE [LARGE SCALE GENOMIC DNA]</scope>
    <source>
        <strain evidence="3">cv. Tanjil</strain>
        <tissue evidence="2">Whole plant</tissue>
    </source>
</reference>
<protein>
    <submittedName>
        <fullName evidence="2">Uncharacterized protein</fullName>
    </submittedName>
</protein>
<gene>
    <name evidence="2" type="ORF">TanjilG_18061</name>
</gene>
<evidence type="ECO:0000256" key="1">
    <source>
        <dbReference type="SAM" id="MobiDB-lite"/>
    </source>
</evidence>
<sequence>MTGRKTSMLDENHNSDDGAKNPFNTGPVYFPGYYNLTEFKMIRPKISRFKDIKLSFG</sequence>